<proteinExistence type="predicted"/>
<reference evidence="1" key="1">
    <citation type="submission" date="2014-11" db="EMBL/GenBank/DDBJ databases">
        <authorList>
            <person name="Otto D Thomas"/>
            <person name="Naeem Raeece"/>
        </authorList>
    </citation>
    <scope>NUCLEOTIDE SEQUENCE</scope>
</reference>
<dbReference type="AlphaFoldDB" id="A0A0G4IFH0"/>
<dbReference type="VEuPathDB" id="CryptoDB:Cvel_13895"/>
<dbReference type="EMBL" id="CDMZ01005918">
    <property type="protein sequence ID" value="CEM55856.1"/>
    <property type="molecule type" value="Genomic_DNA"/>
</dbReference>
<gene>
    <name evidence="1" type="ORF">Cvel_13895</name>
</gene>
<sequence length="205" mass="21868">MFMQSGPFVPMNGATSPLPYSSGVGMGFYGGSTALPQLQAQQSLMAQQVLQPMVGYGSTGLDPQLPLVDAQQQIQSRDMYIKQLQLQMQIQQMNSALSQEMLLSRQMQMMQQNNSWFGGMGGMFGGGSSYNGSMGMGMGGMQGMQSGYGYGTGMSGDYSMAGPTTLPVGAYRSRGSIPPNRGCCGGPTYYNDPMYGPIPERRGCS</sequence>
<organism evidence="1">
    <name type="scientific">Chromera velia CCMP2878</name>
    <dbReference type="NCBI Taxonomy" id="1169474"/>
    <lineage>
        <taxon>Eukaryota</taxon>
        <taxon>Sar</taxon>
        <taxon>Alveolata</taxon>
        <taxon>Colpodellida</taxon>
        <taxon>Chromeraceae</taxon>
        <taxon>Chromera</taxon>
    </lineage>
</organism>
<name>A0A0G4IFH0_9ALVE</name>
<accession>A0A0G4IFH0</accession>
<protein>
    <submittedName>
        <fullName evidence="1">Uncharacterized protein</fullName>
    </submittedName>
</protein>
<evidence type="ECO:0000313" key="1">
    <source>
        <dbReference type="EMBL" id="CEM55856.1"/>
    </source>
</evidence>